<comment type="caution">
    <text evidence="2">The sequence shown here is derived from an EMBL/GenBank/DDBJ whole genome shotgun (WGS) entry which is preliminary data.</text>
</comment>
<dbReference type="RefSeq" id="WP_267299073.1">
    <property type="nucleotide sequence ID" value="NZ_JAGJBZ010000001.1"/>
</dbReference>
<proteinExistence type="predicted"/>
<name>A0ABU4L5S9_9ACTN</name>
<evidence type="ECO:0000313" key="2">
    <source>
        <dbReference type="EMBL" id="MDX2911122.1"/>
    </source>
</evidence>
<reference evidence="2 3" key="1">
    <citation type="journal article" date="2023" name="Microb. Genom.">
        <title>Mesoterricola silvestris gen. nov., sp. nov., Mesoterricola sediminis sp. nov., Geothrix oryzae sp. nov., Geothrix edaphica sp. nov., Geothrix rubra sp. nov., and Geothrix limicola sp. nov., six novel members of Acidobacteriota isolated from soils.</title>
        <authorList>
            <person name="Weisberg A.J."/>
            <person name="Pearce E."/>
            <person name="Kramer C.G."/>
            <person name="Chang J.H."/>
            <person name="Clarke C.R."/>
        </authorList>
    </citation>
    <scope>NUCLEOTIDE SEQUENCE [LARGE SCALE GENOMIC DNA]</scope>
    <source>
        <strain evidence="2 3">NRRL_B-2795</strain>
    </source>
</reference>
<dbReference type="GO" id="GO:0003677">
    <property type="term" value="F:DNA binding"/>
    <property type="evidence" value="ECO:0007669"/>
    <property type="project" value="UniProtKB-KW"/>
</dbReference>
<accession>A0ABU4L5S9</accession>
<dbReference type="EMBL" id="JARAVY010000007">
    <property type="protein sequence ID" value="MDX2911122.1"/>
    <property type="molecule type" value="Genomic_DNA"/>
</dbReference>
<dbReference type="Proteomes" id="UP001271723">
    <property type="component" value="Unassembled WGS sequence"/>
</dbReference>
<feature type="region of interest" description="Disordered" evidence="1">
    <location>
        <begin position="748"/>
        <end position="768"/>
    </location>
</feature>
<gene>
    <name evidence="2" type="ORF">PV517_20775</name>
</gene>
<organism evidence="2 3">
    <name type="scientific">Streptomyces griseiscabiei</name>
    <dbReference type="NCBI Taxonomy" id="2993540"/>
    <lineage>
        <taxon>Bacteria</taxon>
        <taxon>Bacillati</taxon>
        <taxon>Actinomycetota</taxon>
        <taxon>Actinomycetes</taxon>
        <taxon>Kitasatosporales</taxon>
        <taxon>Streptomycetaceae</taxon>
        <taxon>Streptomyces</taxon>
    </lineage>
</organism>
<keyword evidence="3" id="KW-1185">Reference proteome</keyword>
<protein>
    <submittedName>
        <fullName evidence="2">DNA-binding protein</fullName>
    </submittedName>
</protein>
<feature type="region of interest" description="Disordered" evidence="1">
    <location>
        <begin position="1486"/>
        <end position="1507"/>
    </location>
</feature>
<sequence length="1654" mass="178401">MSGGTDVSSGGTEVSYGELLAAGGVLPPDTEGAGERAVPLTARAYRHPGLDDRVVVRLVAGELGAAEDLAAGFLGLEQDAEPAVVGLGLRQSLGFPEWVLVHHPADGHHALGIVPDLEKAARQVKSKPKAALDAYLELGERLAASVPHFLPTFFEQAGRVFIAEENATYASQLFSRARRAEAEHGLVVEEERLDAVFLEFALAGALPVKVLSAYAKELAARVPAEEALERFTKLCLRRTAGGLPPSAQMANDLRRLARAAGRDADRTEQDYLAELLVLPSTLRAAAGWWKGHRAALVALATREPKVRGTLLDTLPASNDDDMPAMWLDMLEACGATAGLWDTALPAEQRPHDGTAGWLERFLTFREQARSWNGSTRMPELYPSVERAVDVLRAELTTAGRELPVTHDIDLIDLLLSLDVPVAAPAKSTSLPLEQWARGEGHRELLSLAADARFHEAFGRGADRFGNDQDGLRAIRVLAASPGGRPLLTEWVRGVVRRFAAVGLPQLPEALGRLKWLPAEALALAEDEVRAAVATDLTPVLSRTLRAGLFDELGWPAWEDATATLVPKDDVEDIVIADAWPHLVVAGEAQARVIGAEGTVLTHDLRIPADDKWGDPGFHHVDGELLVYWRPRSGGLHGYWHTRADQPQTMEGPGGVRSTQMDWYRGNLRTTVALPGGGRATGAGVLHAGDTTIPDERRLLFDGASYWVWHAEGDRDTHGFYEYDPLTGRRGRMSMPAFLADALRDAPEGSSYEGGRLRPSPTLGHAPASAPVDGVLGLRTIRLPDGSWRSEDLAGHSVTVPSERGRPSALVVFPGDDRARAVVRNGWSMEIVDTDGVVTSTAKIDRTPGVFGEGTLLLPPVQFWECMTARDPEGSAALRRIDGDTTAALLHAAAQEIRNEQEGKGDKDTLSRAIRAVLPVTDDALVAGIAGVVRHAAAQQSVLDEASARLTRALDEGVEEPEGPFGPTDTELQDALSGLGVRERRSWDEDDGSDAVFRALRVMSRAAGLLPDTAVPEERTVRLHLDGPQLPTGELELLSLAGHASAFAFRAAAATTSQEHRETVSALLDRFRALGLGSGAESGRWRKVSVNLAPGQLRTPSGEWRDGEWHGLLPLGGGAFLALMERTYLDDDNGCTFTGFFHDPAQLFETPAPYTLDESAPLGGEGDASPLDAFLSELAGRGPAPWFPEAAEEFARLTGVTETAARLIVAGLPQVDTYERSFLTTEVRNAIGVKLAPAAVAKDELRGVDGEIRAAVVGALLPADPALLWTDGPDVAAAAEVWNSRVGKRRAIPEELLADASRAVKHSAWDLRSALPALLYPADEPRLTRDLEWAVDGDRVKPVGDDTVGFTADTLVGAVGLAAWLAHRLPAGDPARSGLPAALTAVRERLAHPGLVLDLDRYIGLPAFRKTAGTPTEVGEGFERYGAVVLATYDDQPSPGIRVALLDEAGEDPYLPALRIDDQRPYEAEVALRLARSVPYGALLADPGDPVAGERDKDGTWWPQDPSRSVPELVTEVAKEYSIGEDAATLYLMLLAMPDPTDRMTARWTGWKPARLKAARAELAAGELVVEASRTRAGRSLFLPGAWLDPRAPRLPLERWKLPLYAALMSDEHATLGVIVPAEPPAELYRRAWRRIQDGDTPRFEELKVRRGRRR</sequence>
<evidence type="ECO:0000313" key="3">
    <source>
        <dbReference type="Proteomes" id="UP001271723"/>
    </source>
</evidence>
<keyword evidence="2" id="KW-0238">DNA-binding</keyword>
<evidence type="ECO:0000256" key="1">
    <source>
        <dbReference type="SAM" id="MobiDB-lite"/>
    </source>
</evidence>